<accession>A0A9P1EA58</accession>
<dbReference type="AlphaFoldDB" id="A0A9P1EA58"/>
<proteinExistence type="predicted"/>
<dbReference type="EMBL" id="CAMAPE010000021">
    <property type="protein sequence ID" value="CAH9090075.1"/>
    <property type="molecule type" value="Genomic_DNA"/>
</dbReference>
<sequence length="365" mass="42295">MITNGDIETGKGKNQVGTLQRPGDTRWGSHLTSLRSLVRMFNSTCDVLRDIIKSGSMTQRSEADGVYDVITSFEFVFILHLMIDVLAVTDDLSQALQRKSQDILNAMHLVSSTKELLQKMREHGWDLLLEKVKLFCSQHGIEIPNFSAAYKAGRGRPRHQRNNKDCLTLEHHYKFDIFNSVVDKLMLELNYRFKDDVVELLVLSSALDPRDDYKSFQVEDICKLVNKFYPDDFSTMEKEHLRIQLEHFKFDAQQNLELKKASTLAELCELMTKTRKSTIYPLVDRIIRLLLTLPVSTATTERAFSAMKIVKTCLRNKMEDDFLSSYLVTYIERDIARGFSTDSIIDDFDLLKNRRVQFRMPNFHT</sequence>
<keyword evidence="4" id="KW-1185">Reference proteome</keyword>
<evidence type="ECO:0000256" key="1">
    <source>
        <dbReference type="SAM" id="MobiDB-lite"/>
    </source>
</evidence>
<feature type="region of interest" description="Disordered" evidence="1">
    <location>
        <begin position="1"/>
        <end position="24"/>
    </location>
</feature>
<organism evidence="3 4">
    <name type="scientific">Cuscuta europaea</name>
    <name type="common">European dodder</name>
    <dbReference type="NCBI Taxonomy" id="41803"/>
    <lineage>
        <taxon>Eukaryota</taxon>
        <taxon>Viridiplantae</taxon>
        <taxon>Streptophyta</taxon>
        <taxon>Embryophyta</taxon>
        <taxon>Tracheophyta</taxon>
        <taxon>Spermatophyta</taxon>
        <taxon>Magnoliopsida</taxon>
        <taxon>eudicotyledons</taxon>
        <taxon>Gunneridae</taxon>
        <taxon>Pentapetalae</taxon>
        <taxon>asterids</taxon>
        <taxon>lamiids</taxon>
        <taxon>Solanales</taxon>
        <taxon>Convolvulaceae</taxon>
        <taxon>Cuscuteae</taxon>
        <taxon>Cuscuta</taxon>
        <taxon>Cuscuta subgen. Cuscuta</taxon>
    </lineage>
</organism>
<dbReference type="GO" id="GO:0046983">
    <property type="term" value="F:protein dimerization activity"/>
    <property type="evidence" value="ECO:0007669"/>
    <property type="project" value="InterPro"/>
</dbReference>
<dbReference type="PANTHER" id="PTHR11697:SF230">
    <property type="entry name" value="ZINC FINGER, MYM DOMAIN CONTAINING 1"/>
    <property type="match status" value="1"/>
</dbReference>
<dbReference type="SUPFAM" id="SSF53098">
    <property type="entry name" value="Ribonuclease H-like"/>
    <property type="match status" value="1"/>
</dbReference>
<comment type="caution">
    <text evidence="3">The sequence shown here is derived from an EMBL/GenBank/DDBJ whole genome shotgun (WGS) entry which is preliminary data.</text>
</comment>
<feature type="domain" description="HAT C-terminal dimerisation" evidence="2">
    <location>
        <begin position="272"/>
        <end position="334"/>
    </location>
</feature>
<dbReference type="InterPro" id="IPR008906">
    <property type="entry name" value="HATC_C_dom"/>
</dbReference>
<dbReference type="InterPro" id="IPR055298">
    <property type="entry name" value="AtLOH3-like"/>
</dbReference>
<dbReference type="InterPro" id="IPR012337">
    <property type="entry name" value="RNaseH-like_sf"/>
</dbReference>
<gene>
    <name evidence="3" type="ORF">CEURO_LOCUS11095</name>
</gene>
<dbReference type="OrthoDB" id="1301870at2759"/>
<evidence type="ECO:0000313" key="3">
    <source>
        <dbReference type="EMBL" id="CAH9090075.1"/>
    </source>
</evidence>
<dbReference type="PANTHER" id="PTHR11697">
    <property type="entry name" value="GENERAL TRANSCRIPTION FACTOR 2-RELATED ZINC FINGER PROTEIN"/>
    <property type="match status" value="1"/>
</dbReference>
<evidence type="ECO:0000259" key="2">
    <source>
        <dbReference type="Pfam" id="PF05699"/>
    </source>
</evidence>
<dbReference type="Pfam" id="PF05699">
    <property type="entry name" value="Dimer_Tnp_hAT"/>
    <property type="match status" value="1"/>
</dbReference>
<evidence type="ECO:0000313" key="4">
    <source>
        <dbReference type="Proteomes" id="UP001152484"/>
    </source>
</evidence>
<dbReference type="Proteomes" id="UP001152484">
    <property type="component" value="Unassembled WGS sequence"/>
</dbReference>
<protein>
    <recommendedName>
        <fullName evidence="2">HAT C-terminal dimerisation domain-containing protein</fullName>
    </recommendedName>
</protein>
<reference evidence="3" key="1">
    <citation type="submission" date="2022-07" db="EMBL/GenBank/DDBJ databases">
        <authorList>
            <person name="Macas J."/>
            <person name="Novak P."/>
            <person name="Neumann P."/>
        </authorList>
    </citation>
    <scope>NUCLEOTIDE SEQUENCE</scope>
</reference>
<name>A0A9P1EA58_CUSEU</name>